<dbReference type="EMBL" id="QMIF01000002">
    <property type="protein sequence ID" value="TVM35744.1"/>
    <property type="molecule type" value="Genomic_DNA"/>
</dbReference>
<proteinExistence type="predicted"/>
<dbReference type="InterPro" id="IPR010827">
    <property type="entry name" value="BamA/TamA_POTRA"/>
</dbReference>
<organism evidence="5 6">
    <name type="scientific">Oceanidesulfovibrio marinus</name>
    <dbReference type="NCBI Taxonomy" id="370038"/>
    <lineage>
        <taxon>Bacteria</taxon>
        <taxon>Pseudomonadati</taxon>
        <taxon>Thermodesulfobacteriota</taxon>
        <taxon>Desulfovibrionia</taxon>
        <taxon>Desulfovibrionales</taxon>
        <taxon>Desulfovibrionaceae</taxon>
        <taxon>Oceanidesulfovibrio</taxon>
    </lineage>
</organism>
<evidence type="ECO:0000313" key="5">
    <source>
        <dbReference type="EMBL" id="TVM35744.1"/>
    </source>
</evidence>
<dbReference type="PANTHER" id="PTHR12815">
    <property type="entry name" value="SORTING AND ASSEMBLY MACHINERY SAMM50 PROTEIN FAMILY MEMBER"/>
    <property type="match status" value="1"/>
</dbReference>
<dbReference type="AlphaFoldDB" id="A0A6P1ZKX5"/>
<accession>A0A6P1ZKX5</accession>
<dbReference type="Proteomes" id="UP000434052">
    <property type="component" value="Unassembled WGS sequence"/>
</dbReference>
<dbReference type="Pfam" id="PF01103">
    <property type="entry name" value="Omp85"/>
    <property type="match status" value="1"/>
</dbReference>
<dbReference type="InterPro" id="IPR000184">
    <property type="entry name" value="Bac_surfAg_D15"/>
</dbReference>
<protein>
    <submittedName>
        <fullName evidence="5">Uncharacterized protein</fullName>
    </submittedName>
</protein>
<dbReference type="Gene3D" id="3.10.20.310">
    <property type="entry name" value="membrane protein fhac"/>
    <property type="match status" value="1"/>
</dbReference>
<evidence type="ECO:0000256" key="1">
    <source>
        <dbReference type="ARBA" id="ARBA00004370"/>
    </source>
</evidence>
<evidence type="ECO:0000259" key="3">
    <source>
        <dbReference type="Pfam" id="PF01103"/>
    </source>
</evidence>
<dbReference type="Gene3D" id="2.40.160.50">
    <property type="entry name" value="membrane protein fhac: a member of the omp85/tpsb transporter family"/>
    <property type="match status" value="1"/>
</dbReference>
<feature type="domain" description="Bacterial surface antigen (D15)" evidence="3">
    <location>
        <begin position="267"/>
        <end position="566"/>
    </location>
</feature>
<dbReference type="PANTHER" id="PTHR12815:SF42">
    <property type="entry name" value="BACTERIAL SURFACE ANTIGEN (D15) DOMAIN-CONTAINING PROTEIN"/>
    <property type="match status" value="1"/>
</dbReference>
<evidence type="ECO:0000313" key="6">
    <source>
        <dbReference type="Proteomes" id="UP000434052"/>
    </source>
</evidence>
<keyword evidence="2" id="KW-0472">Membrane</keyword>
<evidence type="ECO:0000256" key="2">
    <source>
        <dbReference type="ARBA" id="ARBA00023136"/>
    </source>
</evidence>
<dbReference type="Pfam" id="PF07244">
    <property type="entry name" value="POTRA"/>
    <property type="match status" value="1"/>
</dbReference>
<gene>
    <name evidence="5" type="ORF">DQK91_03520</name>
</gene>
<name>A0A6P1ZKX5_9BACT</name>
<comment type="subcellular location">
    <subcellularLocation>
        <location evidence="1">Membrane</location>
    </subcellularLocation>
</comment>
<comment type="caution">
    <text evidence="5">The sequence shown here is derived from an EMBL/GenBank/DDBJ whole genome shotgun (WGS) entry which is preliminary data.</text>
</comment>
<dbReference type="GO" id="GO:0019867">
    <property type="term" value="C:outer membrane"/>
    <property type="evidence" value="ECO:0007669"/>
    <property type="project" value="InterPro"/>
</dbReference>
<dbReference type="InterPro" id="IPR039910">
    <property type="entry name" value="D15-like"/>
</dbReference>
<sequence>MVFQGVEGDLRDLLQQISVAAGKSDEPFVSSGLIARRIEDDKKLFQTALNSKGYMDSSVKADLNTSVKPPVLTYTVDTGPPFILEGISYEVNGAVEGMTLPDAQALGLDVGARFDAVTVVAVSRKVQTQLADNGYPFPKVAKPRILADFQAHTVRAVYTVTPGQKADFGATEISGLTTVDEEFVRAYIPWKEGELFDRTEFDTYYDRLSQLNLFSTIRIDPDTKLDDSGRVPIKVQLTERKQRTIRAGLGYSSDKGPQAHVGWEHRNLLGGGEKLKASIRASGVESEAGLAYNSPRFLGRELSFDLDGKYVKSDTEAYKANTFETGFLISKEVVDHLSMGGGLRYRHGDIIEDESRPFDNNRLYDLLSVVLKASWDNRDSVLDPTSGHNIDLRVEPFFPVGNTEGASSEFVQTVLSATSYLKLLDSPRLVLAGRGAAGASWGVTSDDLPATLRFYPGGGGSVRGYGYQMAGPVSGSTPQGGAAFLEFSAEARAMLTEKFGIVPFLDGGYAYEDPFDINGDMLFGAGLGIRYHTSFGPLRADIAVPLKRRKDVDDPFQFYISIGQAF</sequence>
<evidence type="ECO:0000259" key="4">
    <source>
        <dbReference type="Pfam" id="PF07244"/>
    </source>
</evidence>
<feature type="domain" description="POTRA" evidence="4">
    <location>
        <begin position="168"/>
        <end position="240"/>
    </location>
</feature>
<reference evidence="5 6" key="1">
    <citation type="submission" date="2018-06" db="EMBL/GenBank/DDBJ databases">
        <title>Complete genome of Desulfovibrio marinus P48SEP.</title>
        <authorList>
            <person name="Crispim J.S."/>
            <person name="Vidigal P.M.P."/>
            <person name="Silva L.C.F."/>
            <person name="Araujo L.C."/>
            <person name="Laguardia C.N."/>
            <person name="Dias R.S."/>
            <person name="Sousa M.P."/>
            <person name="Paula S.O."/>
            <person name="Silva C."/>
        </authorList>
    </citation>
    <scope>NUCLEOTIDE SEQUENCE [LARGE SCALE GENOMIC DNA]</scope>
    <source>
        <strain evidence="5 6">P48SEP</strain>
    </source>
</reference>